<dbReference type="Pfam" id="PF11716">
    <property type="entry name" value="MDMPI_N"/>
    <property type="match status" value="1"/>
</dbReference>
<gene>
    <name evidence="2" type="ORF">KSX_49540</name>
</gene>
<proteinExistence type="predicted"/>
<dbReference type="Proteomes" id="UP000612362">
    <property type="component" value="Unassembled WGS sequence"/>
</dbReference>
<dbReference type="InterPro" id="IPR017517">
    <property type="entry name" value="Maleyloyr_isom"/>
</dbReference>
<evidence type="ECO:0000313" key="2">
    <source>
        <dbReference type="EMBL" id="GHO46791.1"/>
    </source>
</evidence>
<protein>
    <recommendedName>
        <fullName evidence="1">Mycothiol-dependent maleylpyruvate isomerase metal-binding domain-containing protein</fullName>
    </recommendedName>
</protein>
<dbReference type="InterPro" id="IPR024344">
    <property type="entry name" value="MDMPI_metal-binding"/>
</dbReference>
<dbReference type="NCBIfam" id="TIGR03083">
    <property type="entry name" value="maleylpyruvate isomerase family mycothiol-dependent enzyme"/>
    <property type="match status" value="1"/>
</dbReference>
<evidence type="ECO:0000259" key="1">
    <source>
        <dbReference type="Pfam" id="PF11716"/>
    </source>
</evidence>
<sequence length="277" mass="31306">MFGMKAVEPIIVVDLFEPLLEHLLNLLLGLDEQDWKRETPCAGWSVKDIVLHLLGDDIGKLSGGRDKDTSSFLPPGPDLVSRINAQNQIWVEATRRMSPHLLCNLLEHTGQQIISYFKSLSLMEMNGVVSWAGPNRAPVWLDVAREYTERWHHQQHIREAVGQPELTEPTLFTPVLDTFVRALPWTFHVVEAAEGTTVALCVEGEAGKQWYLVRQEGKWSLFTECDFAPVTLVTMKQEIAWRLFTKGIAKERAMKEATIEGNKAYAEVLFQTVAIIA</sequence>
<dbReference type="InterPro" id="IPR034660">
    <property type="entry name" value="DinB/YfiT-like"/>
</dbReference>
<dbReference type="GO" id="GO:0046872">
    <property type="term" value="F:metal ion binding"/>
    <property type="evidence" value="ECO:0007669"/>
    <property type="project" value="InterPro"/>
</dbReference>
<name>A0A8J3I0Y2_9CHLR</name>
<dbReference type="Gene3D" id="1.20.120.450">
    <property type="entry name" value="dinb family like domain"/>
    <property type="match status" value="1"/>
</dbReference>
<keyword evidence="3" id="KW-1185">Reference proteome</keyword>
<dbReference type="EMBL" id="BNJF01000002">
    <property type="protein sequence ID" value="GHO46791.1"/>
    <property type="molecule type" value="Genomic_DNA"/>
</dbReference>
<accession>A0A8J3I0Y2</accession>
<organism evidence="2 3">
    <name type="scientific">Ktedonospora formicarum</name>
    <dbReference type="NCBI Taxonomy" id="2778364"/>
    <lineage>
        <taxon>Bacteria</taxon>
        <taxon>Bacillati</taxon>
        <taxon>Chloroflexota</taxon>
        <taxon>Ktedonobacteria</taxon>
        <taxon>Ktedonobacterales</taxon>
        <taxon>Ktedonobacteraceae</taxon>
        <taxon>Ktedonospora</taxon>
    </lineage>
</organism>
<dbReference type="SUPFAM" id="SSF109854">
    <property type="entry name" value="DinB/YfiT-like putative metalloenzymes"/>
    <property type="match status" value="1"/>
</dbReference>
<evidence type="ECO:0000313" key="3">
    <source>
        <dbReference type="Proteomes" id="UP000612362"/>
    </source>
</evidence>
<comment type="caution">
    <text evidence="2">The sequence shown here is derived from an EMBL/GenBank/DDBJ whole genome shotgun (WGS) entry which is preliminary data.</text>
</comment>
<reference evidence="2" key="1">
    <citation type="submission" date="2020-10" db="EMBL/GenBank/DDBJ databases">
        <title>Taxonomic study of unclassified bacteria belonging to the class Ktedonobacteria.</title>
        <authorList>
            <person name="Yabe S."/>
            <person name="Wang C.M."/>
            <person name="Zheng Y."/>
            <person name="Sakai Y."/>
            <person name="Cavaletti L."/>
            <person name="Monciardini P."/>
            <person name="Donadio S."/>
        </authorList>
    </citation>
    <scope>NUCLEOTIDE SEQUENCE</scope>
    <source>
        <strain evidence="2">SOSP1-1</strain>
    </source>
</reference>
<feature type="domain" description="Mycothiol-dependent maleylpyruvate isomerase metal-binding" evidence="1">
    <location>
        <begin position="19"/>
        <end position="156"/>
    </location>
</feature>
<dbReference type="AlphaFoldDB" id="A0A8J3I0Y2"/>